<protein>
    <submittedName>
        <fullName evidence="1">Uncharacterized protein</fullName>
    </submittedName>
</protein>
<dbReference type="Proteomes" id="UP000518266">
    <property type="component" value="Unassembled WGS sequence"/>
</dbReference>
<dbReference type="OrthoDB" id="9385808at2759"/>
<keyword evidence="2" id="KW-1185">Reference proteome</keyword>
<comment type="caution">
    <text evidence="1">The sequence shown here is derived from an EMBL/GenBank/DDBJ whole genome shotgun (WGS) entry which is preliminary data.</text>
</comment>
<proteinExistence type="predicted"/>
<evidence type="ECO:0000313" key="2">
    <source>
        <dbReference type="Proteomes" id="UP000518266"/>
    </source>
</evidence>
<name>A0A7J5Z9F0_DISMA</name>
<gene>
    <name evidence="1" type="ORF">F7725_011002</name>
</gene>
<organism evidence="1 2">
    <name type="scientific">Dissostichus mawsoni</name>
    <name type="common">Antarctic cod</name>
    <dbReference type="NCBI Taxonomy" id="36200"/>
    <lineage>
        <taxon>Eukaryota</taxon>
        <taxon>Metazoa</taxon>
        <taxon>Chordata</taxon>
        <taxon>Craniata</taxon>
        <taxon>Vertebrata</taxon>
        <taxon>Euteleostomi</taxon>
        <taxon>Actinopterygii</taxon>
        <taxon>Neopterygii</taxon>
        <taxon>Teleostei</taxon>
        <taxon>Neoteleostei</taxon>
        <taxon>Acanthomorphata</taxon>
        <taxon>Eupercaria</taxon>
        <taxon>Perciformes</taxon>
        <taxon>Notothenioidei</taxon>
        <taxon>Nototheniidae</taxon>
        <taxon>Dissostichus</taxon>
    </lineage>
</organism>
<dbReference type="EMBL" id="JAAKFY010000004">
    <property type="protein sequence ID" value="KAF3857801.1"/>
    <property type="molecule type" value="Genomic_DNA"/>
</dbReference>
<accession>A0A7J5Z9F0</accession>
<sequence>MYAIHGSCMTLIQNRGTQPLCCWYSAAAEFTWSWCTWSRPCALRHGVFSQLSGQQQADSGLDLPGGDSAALVVVSQTRGLTGDALKDVAHEAVHDAHSFGGDAGVGVDLLHHLVDVDGVALLPGLSPLLACLADSRPGSLAGLLQSHDGGALEAQVGLEVLSDLPHQALEGQLADQQLGGLLVAADLPQSHGTGPVTVRLLHAAGAGALLRAALVASCFLGAFPPVDLRAVCLVLAMISLSPEAVQGAALPLQSVHHIHGGHSLPLSVLGVGDGITDHVLQEHLQHTAGLLVDQTGDMLHSAAASQTADGGLGDALDVITEHFTVAFSASFADFLGGCCLLGGRCLRGCCLLGRHLLLRALCDLLHGGFLGRSSRLLRLLGCYCLLGGWLLSGGFLRCCCRLLGFGCGLLRYLLGLYGGLGCLEGAAGSGSLDLHKGSILHQLLHGAFHLVGVVDAFNGKLLLQGDIGNPFTLLGGGDGFQHEISGAGACLLRLGGCLPRGLGRCGGSGFCHVVFKVDSLDLLKRKHKVAVFRQLMCEPH</sequence>
<dbReference type="AlphaFoldDB" id="A0A7J5Z9F0"/>
<evidence type="ECO:0000313" key="1">
    <source>
        <dbReference type="EMBL" id="KAF3857801.1"/>
    </source>
</evidence>
<reference evidence="1 2" key="1">
    <citation type="submission" date="2020-03" db="EMBL/GenBank/DDBJ databases">
        <title>Dissostichus mawsoni Genome sequencing and assembly.</title>
        <authorList>
            <person name="Park H."/>
        </authorList>
    </citation>
    <scope>NUCLEOTIDE SEQUENCE [LARGE SCALE GENOMIC DNA]</scope>
    <source>
        <strain evidence="1">DM0001</strain>
        <tissue evidence="1">Muscle</tissue>
    </source>
</reference>